<evidence type="ECO:0000313" key="2">
    <source>
        <dbReference type="EMBL" id="TID19285.1"/>
    </source>
</evidence>
<protein>
    <submittedName>
        <fullName evidence="2">Uncharacterized protein</fullName>
    </submittedName>
</protein>
<feature type="non-terminal residue" evidence="2">
    <location>
        <position position="135"/>
    </location>
</feature>
<feature type="signal peptide" evidence="1">
    <location>
        <begin position="1"/>
        <end position="18"/>
    </location>
</feature>
<reference evidence="2 3" key="1">
    <citation type="journal article" date="2019" name="Front. Genet.">
        <title>Whole-Genome Sequencing of the Opportunistic Yeast Pathogen Candida inconspicua Uncovers Its Hybrid Origin.</title>
        <authorList>
            <person name="Mixao V."/>
            <person name="Hansen A.P."/>
            <person name="Saus E."/>
            <person name="Boekhout T."/>
            <person name="Lass-Florl C."/>
            <person name="Gabaldon T."/>
        </authorList>
    </citation>
    <scope>NUCLEOTIDE SEQUENCE [LARGE SCALE GENOMIC DNA]</scope>
    <source>
        <strain evidence="2 3">CBS 180</strain>
    </source>
</reference>
<gene>
    <name evidence="2" type="ORF">CANINC_003714</name>
</gene>
<dbReference type="STRING" id="52247.A0A4T0WY06"/>
<name>A0A4T0WY06_9ASCO</name>
<dbReference type="AlphaFoldDB" id="A0A4T0WY06"/>
<evidence type="ECO:0000256" key="1">
    <source>
        <dbReference type="SAM" id="SignalP"/>
    </source>
</evidence>
<sequence>MLFNKVSLLSALFGTATAIDWTSFQGAKGAPEFWTCDTSLLTLKFDYTPLGLGEYAAFYDHFCDYPPAVNALLLCAHEMAEDKSDKFMESVFKIQAEACDEHSSFHHPWTFYRDQYKNATANNVPLESVNTSLPV</sequence>
<proteinExistence type="predicted"/>
<keyword evidence="3" id="KW-1185">Reference proteome</keyword>
<dbReference type="Proteomes" id="UP000307173">
    <property type="component" value="Unassembled WGS sequence"/>
</dbReference>
<keyword evidence="1" id="KW-0732">Signal</keyword>
<organism evidence="2 3">
    <name type="scientific">Pichia inconspicua</name>
    <dbReference type="NCBI Taxonomy" id="52247"/>
    <lineage>
        <taxon>Eukaryota</taxon>
        <taxon>Fungi</taxon>
        <taxon>Dikarya</taxon>
        <taxon>Ascomycota</taxon>
        <taxon>Saccharomycotina</taxon>
        <taxon>Pichiomycetes</taxon>
        <taxon>Pichiales</taxon>
        <taxon>Pichiaceae</taxon>
        <taxon>Pichia</taxon>
    </lineage>
</organism>
<evidence type="ECO:0000313" key="3">
    <source>
        <dbReference type="Proteomes" id="UP000307173"/>
    </source>
</evidence>
<feature type="chain" id="PRO_5020472971" evidence="1">
    <location>
        <begin position="19"/>
        <end position="135"/>
    </location>
</feature>
<comment type="caution">
    <text evidence="2">The sequence shown here is derived from an EMBL/GenBank/DDBJ whole genome shotgun (WGS) entry which is preliminary data.</text>
</comment>
<accession>A0A4T0WY06</accession>
<dbReference type="EMBL" id="SELW01000597">
    <property type="protein sequence ID" value="TID19285.1"/>
    <property type="molecule type" value="Genomic_DNA"/>
</dbReference>